<name>S9P3C1_CYSF2</name>
<evidence type="ECO:0000313" key="1">
    <source>
        <dbReference type="EMBL" id="EPX57631.1"/>
    </source>
</evidence>
<accession>S9P3C1</accession>
<sequence>MGEYVCGLVRRGRGGPLTGAGRVVRQASVDPSVPASAIRLR</sequence>
<protein>
    <submittedName>
        <fullName evidence="1">Uncharacterized protein</fullName>
    </submittedName>
</protein>
<proteinExistence type="predicted"/>
<dbReference type="AlphaFoldDB" id="S9P3C1"/>
<keyword evidence="2" id="KW-1185">Reference proteome</keyword>
<gene>
    <name evidence="1" type="ORF">D187_004871</name>
</gene>
<dbReference type="Proteomes" id="UP000011682">
    <property type="component" value="Unassembled WGS sequence"/>
</dbReference>
<evidence type="ECO:0000313" key="2">
    <source>
        <dbReference type="Proteomes" id="UP000011682"/>
    </source>
</evidence>
<organism evidence="1 2">
    <name type="scientific">Cystobacter fuscus (strain ATCC 25194 / DSM 2262 / NBRC 100088 / M29)</name>
    <dbReference type="NCBI Taxonomy" id="1242864"/>
    <lineage>
        <taxon>Bacteria</taxon>
        <taxon>Pseudomonadati</taxon>
        <taxon>Myxococcota</taxon>
        <taxon>Myxococcia</taxon>
        <taxon>Myxococcales</taxon>
        <taxon>Cystobacterineae</taxon>
        <taxon>Archangiaceae</taxon>
        <taxon>Cystobacter</taxon>
    </lineage>
</organism>
<dbReference type="EMBL" id="ANAH02000034">
    <property type="protein sequence ID" value="EPX57631.1"/>
    <property type="molecule type" value="Genomic_DNA"/>
</dbReference>
<reference evidence="1" key="1">
    <citation type="submission" date="2013-05" db="EMBL/GenBank/DDBJ databases">
        <title>Genome assembly of Cystobacter fuscus DSM 2262.</title>
        <authorList>
            <person name="Sharma G."/>
            <person name="Khatri I."/>
            <person name="Kaur C."/>
            <person name="Mayilraj S."/>
            <person name="Subramanian S."/>
        </authorList>
    </citation>
    <scope>NUCLEOTIDE SEQUENCE [LARGE SCALE GENOMIC DNA]</scope>
    <source>
        <strain evidence="1">DSM 2262</strain>
    </source>
</reference>
<comment type="caution">
    <text evidence="1">The sequence shown here is derived from an EMBL/GenBank/DDBJ whole genome shotgun (WGS) entry which is preliminary data.</text>
</comment>